<evidence type="ECO:0000313" key="2">
    <source>
        <dbReference type="Proteomes" id="UP000749040"/>
    </source>
</evidence>
<protein>
    <submittedName>
        <fullName evidence="1">DUF1963 domain-containing protein</fullName>
    </submittedName>
</protein>
<accession>A0ABS2TX83</accession>
<dbReference type="InterPro" id="IPR035948">
    <property type="entry name" value="YwqG-like_sf"/>
</dbReference>
<dbReference type="Gene3D" id="2.30.320.10">
    <property type="entry name" value="YwqG-like"/>
    <property type="match status" value="1"/>
</dbReference>
<evidence type="ECO:0000313" key="1">
    <source>
        <dbReference type="EMBL" id="MBM9506870.1"/>
    </source>
</evidence>
<dbReference type="RefSeq" id="WP_205358727.1">
    <property type="nucleotide sequence ID" value="NZ_JADKYB010000010.1"/>
</dbReference>
<sequence>MTILELYRERARSRGLPDEVVGRALRLARPRIELRSPDDSMRSESDPVMGRYGGSPWLPPDVAWDGYPHFVASVDCAALPPDALDIPLPKDGRLLFFASKEYWAGGSMPGDEDRRGRVVHVPAGVETAERTPAEKHAEYLCEPFPLYGRVEAHVPNSEDDVVLSSPENERLYDEYDLSDFDGLGGVGELTLGGYSCPVHEDPCGYRWPEDDGEARVLLAQAEYPNPEDPDMVLVVYWMIRRKDLADKEFGDIKLVTQAWH</sequence>
<dbReference type="EMBL" id="JADKYB010000010">
    <property type="protein sequence ID" value="MBM9506870.1"/>
    <property type="molecule type" value="Genomic_DNA"/>
</dbReference>
<comment type="caution">
    <text evidence="1">The sequence shown here is derived from an EMBL/GenBank/DDBJ whole genome shotgun (WGS) entry which is preliminary data.</text>
</comment>
<dbReference type="SUPFAM" id="SSF103032">
    <property type="entry name" value="Hypothetical protein YwqG"/>
    <property type="match status" value="1"/>
</dbReference>
<keyword evidence="2" id="KW-1185">Reference proteome</keyword>
<gene>
    <name evidence="1" type="ORF">ITX44_20435</name>
</gene>
<dbReference type="Pfam" id="PF09234">
    <property type="entry name" value="DUF1963"/>
    <property type="match status" value="1"/>
</dbReference>
<dbReference type="InterPro" id="IPR015315">
    <property type="entry name" value="DUF1963"/>
</dbReference>
<name>A0ABS2TX83_9ACTN</name>
<proteinExistence type="predicted"/>
<reference evidence="1 2" key="1">
    <citation type="submission" date="2021-01" db="EMBL/GenBank/DDBJ databases">
        <title>Streptomyces acididurans sp. nov., isolated from a peat swamp forest soil.</title>
        <authorList>
            <person name="Chantavorakit T."/>
            <person name="Duangmal K."/>
        </authorList>
    </citation>
    <scope>NUCLEOTIDE SEQUENCE [LARGE SCALE GENOMIC DNA]</scope>
    <source>
        <strain evidence="1 2">KK5PA1</strain>
    </source>
</reference>
<dbReference type="Proteomes" id="UP000749040">
    <property type="component" value="Unassembled WGS sequence"/>
</dbReference>
<organism evidence="1 2">
    <name type="scientific">Actinacidiphila acididurans</name>
    <dbReference type="NCBI Taxonomy" id="2784346"/>
    <lineage>
        <taxon>Bacteria</taxon>
        <taxon>Bacillati</taxon>
        <taxon>Actinomycetota</taxon>
        <taxon>Actinomycetes</taxon>
        <taxon>Kitasatosporales</taxon>
        <taxon>Streptomycetaceae</taxon>
        <taxon>Actinacidiphila</taxon>
    </lineage>
</organism>